<evidence type="ECO:0000313" key="3">
    <source>
        <dbReference type="Proteomes" id="UP000279194"/>
    </source>
</evidence>
<feature type="transmembrane region" description="Helical" evidence="1">
    <location>
        <begin position="85"/>
        <end position="106"/>
    </location>
</feature>
<keyword evidence="1" id="KW-0812">Transmembrane</keyword>
<feature type="transmembrane region" description="Helical" evidence="1">
    <location>
        <begin position="118"/>
        <end position="139"/>
    </location>
</feature>
<dbReference type="EMBL" id="RCVM01000016">
    <property type="protein sequence ID" value="RLY02313.1"/>
    <property type="molecule type" value="Genomic_DNA"/>
</dbReference>
<dbReference type="Pfam" id="PF06570">
    <property type="entry name" value="DUF1129"/>
    <property type="match status" value="1"/>
</dbReference>
<dbReference type="PIRSF" id="PIRSF033111">
    <property type="entry name" value="UCP033111"/>
    <property type="match status" value="1"/>
</dbReference>
<reference evidence="2 3" key="1">
    <citation type="submission" date="2018-10" db="EMBL/GenBank/DDBJ databases">
        <title>Streptococcus hillyeri sp. nov., isolated from equine tracheal sample.</title>
        <authorList>
            <person name="Macfadyen A.C."/>
            <person name="Waller A."/>
            <person name="Paterson G.K."/>
        </authorList>
    </citation>
    <scope>NUCLEOTIDE SEQUENCE [LARGE SCALE GENOMIC DNA]</scope>
    <source>
        <strain evidence="2 3">28462</strain>
    </source>
</reference>
<keyword evidence="1" id="KW-1133">Transmembrane helix</keyword>
<keyword evidence="3" id="KW-1185">Reference proteome</keyword>
<comment type="caution">
    <text evidence="2">The sequence shown here is derived from an EMBL/GenBank/DDBJ whole genome shotgun (WGS) entry which is preliminary data.</text>
</comment>
<feature type="transmembrane region" description="Helical" evidence="1">
    <location>
        <begin position="182"/>
        <end position="203"/>
    </location>
</feature>
<dbReference type="OrthoDB" id="2360056at2"/>
<protein>
    <submittedName>
        <fullName evidence="2">DUF1129 family protein</fullName>
    </submittedName>
</protein>
<dbReference type="AlphaFoldDB" id="A0A3L9DQR8"/>
<evidence type="ECO:0000256" key="1">
    <source>
        <dbReference type="SAM" id="Phobius"/>
    </source>
</evidence>
<dbReference type="RefSeq" id="WP_121836015.1">
    <property type="nucleotide sequence ID" value="NZ_CP163513.1"/>
</dbReference>
<sequence length="217" mass="23981">MELQNLTKKNQEFVKIATHQLIQDGKSDAEIKSILEEVLPQIEENQKKGIPARTFLGAPTVWAGSFTPKAGQTSAAKVEKNTNPWLMWLDTTLLFLGAFSLLNAIIQSFNKEATSYGILTLLILTMTGGAAMYAIYYFVYRHINNGNRPHWAKSMGILFAVTSLWLIIFTVASVFIPASINPVLPALALAIIGALAFGARYFLQKKYNVANALSVER</sequence>
<feature type="transmembrane region" description="Helical" evidence="1">
    <location>
        <begin position="151"/>
        <end position="176"/>
    </location>
</feature>
<evidence type="ECO:0000313" key="2">
    <source>
        <dbReference type="EMBL" id="RLY02313.1"/>
    </source>
</evidence>
<dbReference type="Proteomes" id="UP000279194">
    <property type="component" value="Unassembled WGS sequence"/>
</dbReference>
<name>A0A3L9DQR8_9STRE</name>
<accession>A0A3L9DQR8</accession>
<dbReference type="InterPro" id="IPR009214">
    <property type="entry name" value="DUF1129"/>
</dbReference>
<organism evidence="2 3">
    <name type="scientific">Streptococcus hillyeri</name>
    <dbReference type="NCBI Taxonomy" id="2282420"/>
    <lineage>
        <taxon>Bacteria</taxon>
        <taxon>Bacillati</taxon>
        <taxon>Bacillota</taxon>
        <taxon>Bacilli</taxon>
        <taxon>Lactobacillales</taxon>
        <taxon>Streptococcaceae</taxon>
        <taxon>Streptococcus</taxon>
    </lineage>
</organism>
<proteinExistence type="predicted"/>
<gene>
    <name evidence="2" type="ORF">EAF07_07780</name>
</gene>
<keyword evidence="1" id="KW-0472">Membrane</keyword>